<proteinExistence type="predicted"/>
<gene>
    <name evidence="1" type="ORF">I593_02803</name>
</gene>
<keyword evidence="2" id="KW-1185">Reference proteome</keyword>
<dbReference type="PATRIC" id="fig|1120927.3.peg.2727"/>
<evidence type="ECO:0000313" key="1">
    <source>
        <dbReference type="EMBL" id="EOR05985.1"/>
    </source>
</evidence>
<name>R9AVC0_9GAMM</name>
<evidence type="ECO:0000313" key="2">
    <source>
        <dbReference type="Proteomes" id="UP000016201"/>
    </source>
</evidence>
<dbReference type="EMBL" id="AQFM01000040">
    <property type="protein sequence ID" value="EOR05985.1"/>
    <property type="molecule type" value="Genomic_DNA"/>
</dbReference>
<reference evidence="1 2" key="1">
    <citation type="submission" date="2013-03" db="EMBL/GenBank/DDBJ databases">
        <title>The Genome Sequence of Acinetobacter tandoii CIP 107469.</title>
        <authorList>
            <consortium name="The Broad Institute Genome Sequencing Platform"/>
            <consortium name="The Broad Institute Genome Sequencing Center for Infectious Disease"/>
            <person name="Cerqueira G."/>
            <person name="Feldgarden M."/>
            <person name="Courvalin P."/>
            <person name="Perichon B."/>
            <person name="Grillot-Courvalin C."/>
            <person name="Clermont D."/>
            <person name="Rocha E."/>
            <person name="Yoon E.-J."/>
            <person name="Nemec A."/>
            <person name="Walker B."/>
            <person name="Young S.K."/>
            <person name="Zeng Q."/>
            <person name="Gargeya S."/>
            <person name="Fitzgerald M."/>
            <person name="Haas B."/>
            <person name="Abouelleil A."/>
            <person name="Alvarado L."/>
            <person name="Arachchi H.M."/>
            <person name="Berlin A.M."/>
            <person name="Chapman S.B."/>
            <person name="Dewar J."/>
            <person name="Goldberg J."/>
            <person name="Griggs A."/>
            <person name="Gujja S."/>
            <person name="Hansen M."/>
            <person name="Howarth C."/>
            <person name="Imamovic A."/>
            <person name="Larimer J."/>
            <person name="McCowan C."/>
            <person name="Murphy C."/>
            <person name="Neiman D."/>
            <person name="Pearson M."/>
            <person name="Priest M."/>
            <person name="Roberts A."/>
            <person name="Saif S."/>
            <person name="Shea T."/>
            <person name="Sisk P."/>
            <person name="Sykes S."/>
            <person name="Wortman J."/>
            <person name="Nusbaum C."/>
            <person name="Birren B."/>
        </authorList>
    </citation>
    <scope>NUCLEOTIDE SEQUENCE [LARGE SCALE GENOMIC DNA]</scope>
    <source>
        <strain evidence="1 2">CIP 107469</strain>
    </source>
</reference>
<dbReference type="OrthoDB" id="6710715at2"/>
<sequence>MKTEPWIEDCDPLKPYYGRLSNQEYTNISKIFTLWINHHNHIDPSVIHKNKKLNLLDYSNKYNGKCSQDLYQLLCESLKQTDGYLYWLPINSVKNKNTFAAYTPAMIAKTPIETKYLDYASRSFLQMQNGGYAIIESNLSFIALVVDGYYMQVALDPNFMNDQFQKYLDSWNEIENNLDETTTQCLKHTYFAL</sequence>
<dbReference type="Proteomes" id="UP000016201">
    <property type="component" value="Unassembled WGS sequence"/>
</dbReference>
<accession>R9AVC0</accession>
<dbReference type="AlphaFoldDB" id="R9AVC0"/>
<protein>
    <submittedName>
        <fullName evidence="1">Uncharacterized protein</fullName>
    </submittedName>
</protein>
<organism evidence="1 2">
    <name type="scientific">Acinetobacter tandoii DSM 14970 = CIP 107469</name>
    <dbReference type="NCBI Taxonomy" id="1120927"/>
    <lineage>
        <taxon>Bacteria</taxon>
        <taxon>Pseudomonadati</taxon>
        <taxon>Pseudomonadota</taxon>
        <taxon>Gammaproteobacteria</taxon>
        <taxon>Moraxellales</taxon>
        <taxon>Moraxellaceae</taxon>
        <taxon>Acinetobacter</taxon>
    </lineage>
</organism>
<dbReference type="eggNOG" id="ENOG50343J8">
    <property type="taxonomic scope" value="Bacteria"/>
</dbReference>
<comment type="caution">
    <text evidence="1">The sequence shown here is derived from an EMBL/GenBank/DDBJ whole genome shotgun (WGS) entry which is preliminary data.</text>
</comment>
<dbReference type="RefSeq" id="WP_016167833.1">
    <property type="nucleotide sequence ID" value="NZ_JHZG01000018.1"/>
</dbReference>